<dbReference type="AlphaFoldDB" id="A0A813GXV5"/>
<dbReference type="Proteomes" id="UP000626109">
    <property type="component" value="Unassembled WGS sequence"/>
</dbReference>
<dbReference type="InterPro" id="IPR046341">
    <property type="entry name" value="SET_dom_sf"/>
</dbReference>
<dbReference type="Gene3D" id="3.90.1420.10">
    <property type="entry name" value="Rubisco LSMT, substrate-binding domain"/>
    <property type="match status" value="1"/>
</dbReference>
<accession>A0A813GXV5</accession>
<evidence type="ECO:0000256" key="3">
    <source>
        <dbReference type="ARBA" id="ARBA00022691"/>
    </source>
</evidence>
<dbReference type="OMA" id="DEFCWAR"/>
<dbReference type="InterPro" id="IPR015353">
    <property type="entry name" value="Rubisco_LSMT_subst-bd"/>
</dbReference>
<keyword evidence="3" id="KW-0949">S-adenosyl-L-methionine</keyword>
<protein>
    <recommendedName>
        <fullName evidence="4">Rubisco LSMT substrate-binding domain-containing protein</fullName>
    </recommendedName>
</protein>
<keyword evidence="2" id="KW-0808">Transferase</keyword>
<reference evidence="6" key="1">
    <citation type="submission" date="2021-02" db="EMBL/GenBank/DDBJ databases">
        <authorList>
            <person name="Dougan E. K."/>
            <person name="Rhodes N."/>
            <person name="Thang M."/>
            <person name="Chan C."/>
        </authorList>
    </citation>
    <scope>NUCLEOTIDE SEQUENCE</scope>
</reference>
<dbReference type="Proteomes" id="UP000654075">
    <property type="component" value="Unassembled WGS sequence"/>
</dbReference>
<keyword evidence="9" id="KW-1185">Reference proteome</keyword>
<feature type="domain" description="Rubisco LSMT substrate-binding" evidence="4">
    <location>
        <begin position="411"/>
        <end position="531"/>
    </location>
</feature>
<dbReference type="OrthoDB" id="413035at2759"/>
<dbReference type="EMBL" id="CAJNNV010029781">
    <property type="protein sequence ID" value="CAE8630085.1"/>
    <property type="molecule type" value="Genomic_DNA"/>
</dbReference>
<dbReference type="InterPro" id="IPR036464">
    <property type="entry name" value="Rubisco_LSMT_subst-bd_sf"/>
</dbReference>
<evidence type="ECO:0000256" key="1">
    <source>
        <dbReference type="ARBA" id="ARBA00022603"/>
    </source>
</evidence>
<dbReference type="Pfam" id="PF09273">
    <property type="entry name" value="Rubis-subs-bind"/>
    <property type="match status" value="1"/>
</dbReference>
<dbReference type="InterPro" id="IPR050600">
    <property type="entry name" value="SETD3_SETD6_MTase"/>
</dbReference>
<dbReference type="EMBL" id="CAJNNW010029614">
    <property type="protein sequence ID" value="CAE8700858.1"/>
    <property type="molecule type" value="Genomic_DNA"/>
</dbReference>
<evidence type="ECO:0000313" key="6">
    <source>
        <dbReference type="EMBL" id="CAE8630085.1"/>
    </source>
</evidence>
<evidence type="ECO:0000313" key="9">
    <source>
        <dbReference type="Proteomes" id="UP000654075"/>
    </source>
</evidence>
<organism evidence="6 9">
    <name type="scientific">Polarella glacialis</name>
    <name type="common">Dinoflagellate</name>
    <dbReference type="NCBI Taxonomy" id="89957"/>
    <lineage>
        <taxon>Eukaryota</taxon>
        <taxon>Sar</taxon>
        <taxon>Alveolata</taxon>
        <taxon>Dinophyceae</taxon>
        <taxon>Suessiales</taxon>
        <taxon>Suessiaceae</taxon>
        <taxon>Polarella</taxon>
    </lineage>
</organism>
<dbReference type="GO" id="GO:0016279">
    <property type="term" value="F:protein-lysine N-methyltransferase activity"/>
    <property type="evidence" value="ECO:0007669"/>
    <property type="project" value="TreeGrafter"/>
</dbReference>
<dbReference type="SUPFAM" id="SSF81822">
    <property type="entry name" value="RuBisCo LSMT C-terminal, substrate-binding domain"/>
    <property type="match status" value="1"/>
</dbReference>
<keyword evidence="1" id="KW-0489">Methyltransferase</keyword>
<proteinExistence type="predicted"/>
<sequence>MPYHAAEIWCAARDRGGENGLCRSVIAGTPPDCGTWRSAPAPAALDATRRSERQASSRSRLRSGSLCSRIPAGIAAGCLFFSLVGHLAPNFLTRGSGCRAVGISSASRFHAERVVHLAAHSAAADSSRLAKEELSVDRASGAGLWPAMFEWVTGTGMDTSDIAVEVAPVDLAPGELGLIAKVPLEPGDVLVWAPTSLLLSKPQAVAVWGDLVGELSERIALALLLIHERFVRAEESTWSTYVRSLPRFDGDVSGPSFLWSDEELEELQGSDGYGAAVQMYNTILDDFVSLNATLFAGHPDQFGPSVFTLENFCWASAVVASRAYGDDNEGTFLCIAPLVDFLNHRAGALQLTRFGNGIVAYAHKHYEVGDQVWVSYGGKSNAELLSQYGFVDVDNAEEAVYLRVGEHLVLDEPFAEKKLQLLGELLGEGSDPRFGIFKLTRRPRDWEAQLLPALRTLALSLEDSVPSTVREMVPTQRPRLEAAAYALLEAALDRRAAEYPASLEEDRRKLSQGGLEERQALALRLRISEQELIALVKTYAVDRRYALESLKGDSN</sequence>
<dbReference type="GO" id="GO:0032259">
    <property type="term" value="P:methylation"/>
    <property type="evidence" value="ECO:0007669"/>
    <property type="project" value="UniProtKB-KW"/>
</dbReference>
<evidence type="ECO:0000313" key="8">
    <source>
        <dbReference type="EMBL" id="CAE8730653.1"/>
    </source>
</evidence>
<gene>
    <name evidence="5" type="ORF">PGLA1383_LOCUS11734</name>
    <name evidence="6" type="ORF">PGLA1383_LOCUS46482</name>
    <name evidence="7" type="ORF">PGLA2088_LOCUS31816</name>
    <name evidence="8" type="ORF">PGLA2088_LOCUS45803</name>
</gene>
<comment type="caution">
    <text evidence="6">The sequence shown here is derived from an EMBL/GenBank/DDBJ whole genome shotgun (WGS) entry which is preliminary data.</text>
</comment>
<evidence type="ECO:0000256" key="2">
    <source>
        <dbReference type="ARBA" id="ARBA00022679"/>
    </source>
</evidence>
<dbReference type="EMBL" id="CAJNNV010006126">
    <property type="protein sequence ID" value="CAE8593121.1"/>
    <property type="molecule type" value="Genomic_DNA"/>
</dbReference>
<dbReference type="EMBL" id="CAJNNW010035880">
    <property type="protein sequence ID" value="CAE8730653.1"/>
    <property type="molecule type" value="Genomic_DNA"/>
</dbReference>
<dbReference type="SUPFAM" id="SSF82199">
    <property type="entry name" value="SET domain"/>
    <property type="match status" value="1"/>
</dbReference>
<name>A0A813GXV5_POLGL</name>
<evidence type="ECO:0000259" key="4">
    <source>
        <dbReference type="Pfam" id="PF09273"/>
    </source>
</evidence>
<dbReference type="PANTHER" id="PTHR13271">
    <property type="entry name" value="UNCHARACTERIZED PUTATIVE METHYLTRANSFERASE"/>
    <property type="match status" value="1"/>
</dbReference>
<dbReference type="Gene3D" id="3.90.1410.10">
    <property type="entry name" value="set domain protein methyltransferase, domain 1"/>
    <property type="match status" value="1"/>
</dbReference>
<evidence type="ECO:0000313" key="5">
    <source>
        <dbReference type="EMBL" id="CAE8593121.1"/>
    </source>
</evidence>
<evidence type="ECO:0000313" key="7">
    <source>
        <dbReference type="EMBL" id="CAE8700858.1"/>
    </source>
</evidence>